<evidence type="ECO:0000259" key="9">
    <source>
        <dbReference type="PROSITE" id="PS50103"/>
    </source>
</evidence>
<keyword evidence="5" id="KW-0560">Oxidoreductase</keyword>
<dbReference type="InterPro" id="IPR036855">
    <property type="entry name" value="Znf_CCCH_sf"/>
</dbReference>
<keyword evidence="4 6" id="KW-0862">Zinc</keyword>
<evidence type="ECO:0000256" key="4">
    <source>
        <dbReference type="ARBA" id="ARBA00022833"/>
    </source>
</evidence>
<dbReference type="GO" id="GO:0016491">
    <property type="term" value="F:oxidoreductase activity"/>
    <property type="evidence" value="ECO:0007669"/>
    <property type="project" value="UniProtKB-KW"/>
</dbReference>
<evidence type="ECO:0000256" key="8">
    <source>
        <dbReference type="SAM" id="Phobius"/>
    </source>
</evidence>
<feature type="domain" description="C3H1-type" evidence="9">
    <location>
        <begin position="63"/>
        <end position="91"/>
    </location>
</feature>
<dbReference type="Gene3D" id="6.10.250.3220">
    <property type="match status" value="1"/>
</dbReference>
<dbReference type="InterPro" id="IPR000571">
    <property type="entry name" value="Znf_CCCH"/>
</dbReference>
<dbReference type="AlphaFoldDB" id="A0A7J6M0S5"/>
<dbReference type="SMART" id="SM00356">
    <property type="entry name" value="ZnF_C3H1"/>
    <property type="match status" value="4"/>
</dbReference>
<gene>
    <name evidence="10" type="primary">DHRS7B</name>
    <name evidence="10" type="ORF">FOZ61_000169</name>
</gene>
<evidence type="ECO:0000256" key="1">
    <source>
        <dbReference type="ARBA" id="ARBA00006484"/>
    </source>
</evidence>
<keyword evidence="3 6" id="KW-0863">Zinc-finger</keyword>
<dbReference type="GO" id="GO:0008270">
    <property type="term" value="F:zinc ion binding"/>
    <property type="evidence" value="ECO:0007669"/>
    <property type="project" value="UniProtKB-KW"/>
</dbReference>
<name>A0A7J6M0S5_PEROL</name>
<feature type="zinc finger region" description="C3H1-type" evidence="6">
    <location>
        <begin position="63"/>
        <end position="91"/>
    </location>
</feature>
<dbReference type="InterPro" id="IPR036291">
    <property type="entry name" value="NAD(P)-bd_dom_sf"/>
</dbReference>
<evidence type="ECO:0000256" key="2">
    <source>
        <dbReference type="ARBA" id="ARBA00022723"/>
    </source>
</evidence>
<dbReference type="InterPro" id="IPR002347">
    <property type="entry name" value="SDR_fam"/>
</dbReference>
<dbReference type="SMART" id="SM00822">
    <property type="entry name" value="PKS_KR"/>
    <property type="match status" value="1"/>
</dbReference>
<dbReference type="OrthoDB" id="5307821at2759"/>
<protein>
    <submittedName>
        <fullName evidence="10">Dehydrogenase reductase SDR member 7B</fullName>
    </submittedName>
</protein>
<accession>A0A7J6M0S5</accession>
<dbReference type="SUPFAM" id="SSF51735">
    <property type="entry name" value="NAD(P)-binding Rossmann-fold domains"/>
    <property type="match status" value="1"/>
</dbReference>
<evidence type="ECO:0000256" key="7">
    <source>
        <dbReference type="SAM" id="MobiDB-lite"/>
    </source>
</evidence>
<dbReference type="Gene3D" id="3.40.50.720">
    <property type="entry name" value="NAD(P)-binding Rossmann-like Domain"/>
    <property type="match status" value="1"/>
</dbReference>
<feature type="domain" description="C3H1-type" evidence="9">
    <location>
        <begin position="124"/>
        <end position="152"/>
    </location>
</feature>
<organism evidence="10 11">
    <name type="scientific">Perkinsus olseni</name>
    <name type="common">Perkinsus atlanticus</name>
    <dbReference type="NCBI Taxonomy" id="32597"/>
    <lineage>
        <taxon>Eukaryota</taxon>
        <taxon>Sar</taxon>
        <taxon>Alveolata</taxon>
        <taxon>Perkinsozoa</taxon>
        <taxon>Perkinsea</taxon>
        <taxon>Perkinsida</taxon>
        <taxon>Perkinsidae</taxon>
        <taxon>Perkinsus</taxon>
    </lineage>
</organism>
<dbReference type="Gene3D" id="4.10.1000.10">
    <property type="entry name" value="Zinc finger, CCCH-type"/>
    <property type="match status" value="1"/>
</dbReference>
<evidence type="ECO:0000256" key="6">
    <source>
        <dbReference type="PROSITE-ProRule" id="PRU00723"/>
    </source>
</evidence>
<evidence type="ECO:0000313" key="11">
    <source>
        <dbReference type="Proteomes" id="UP000570595"/>
    </source>
</evidence>
<reference evidence="10 11" key="1">
    <citation type="submission" date="2020-04" db="EMBL/GenBank/DDBJ databases">
        <title>Perkinsus olseni comparative genomics.</title>
        <authorList>
            <person name="Bogema D.R."/>
        </authorList>
    </citation>
    <scope>NUCLEOTIDE SEQUENCE [LARGE SCALE GENOMIC DNA]</scope>
    <source>
        <strain evidence="10">ATCC PRA-179</strain>
    </source>
</reference>
<dbReference type="GO" id="GO:0016020">
    <property type="term" value="C:membrane"/>
    <property type="evidence" value="ECO:0007669"/>
    <property type="project" value="TreeGrafter"/>
</dbReference>
<comment type="similarity">
    <text evidence="1">Belongs to the short-chain dehydrogenases/reductases (SDR) family.</text>
</comment>
<dbReference type="InterPro" id="IPR057326">
    <property type="entry name" value="KR_dom"/>
</dbReference>
<dbReference type="SUPFAM" id="SSF90229">
    <property type="entry name" value="CCCH zinc finger"/>
    <property type="match status" value="2"/>
</dbReference>
<dbReference type="Pfam" id="PF00106">
    <property type="entry name" value="adh_short"/>
    <property type="match status" value="1"/>
</dbReference>
<proteinExistence type="inferred from homology"/>
<sequence>MQGVVYSPVSTTSFQQPYGAPSTSYHRGGPATRWQNYRSATTTTTEPVPAAAKLASTRGKYPSISGQLCLNFTRTGYCRYGDQCYHYHDRDSVAFCKGWLANGTCSRGGKCTLTHPDIAGPKDPRRTPECGIFLRYGKCPMADKCQYLHVHKKIDTPVCKSFEKIGFCEKGSACEKLHYTAPIRQLKRESSDDSADSSQQPAEGNPKKRAKGLSKAEIERKLDEECIRAWEAGKLMKIYFEGKAIWVIGASSGLGRAIATHLIRSAKPRVLVVSARRKSRLEAVKDLAVALNPAVDVEVVPVDLASSSDDQLAAVATSVASLCGEEGVDVLFNCAGVGYRGTALDTSMEVLREHMQVNFFGQVAVVKGLLPKWYETAKSRKFPPHLIQVSSVQGKFGQGGRSAYAAAKHAQLGYFDSLRAEMEAGGIGRVTVCLPGYINTEHSENAMLSDGSRSGLHDQNAAAGASPEYVGKDILSKVACGHREVVSSQASGKLGVVLRNVIPELFLQQMARRYRKKIGGSPPPSSSVKGLFPSLCVFAILATLSFLFLH</sequence>
<evidence type="ECO:0000313" key="10">
    <source>
        <dbReference type="EMBL" id="KAF4665129.1"/>
    </source>
</evidence>
<feature type="zinc finger region" description="C3H1-type" evidence="6">
    <location>
        <begin position="153"/>
        <end position="181"/>
    </location>
</feature>
<dbReference type="PROSITE" id="PS50103">
    <property type="entry name" value="ZF_C3H1"/>
    <property type="match status" value="4"/>
</dbReference>
<dbReference type="PANTHER" id="PTHR44196:SF1">
    <property type="entry name" value="DEHYDROGENASE_REDUCTASE SDR FAMILY MEMBER 7B"/>
    <property type="match status" value="1"/>
</dbReference>
<dbReference type="Proteomes" id="UP000570595">
    <property type="component" value="Unassembled WGS sequence"/>
</dbReference>
<feature type="transmembrane region" description="Helical" evidence="8">
    <location>
        <begin position="531"/>
        <end position="549"/>
    </location>
</feature>
<keyword evidence="2 6" id="KW-0479">Metal-binding</keyword>
<feature type="region of interest" description="Disordered" evidence="7">
    <location>
        <begin position="187"/>
        <end position="215"/>
    </location>
</feature>
<keyword evidence="8" id="KW-0472">Membrane</keyword>
<dbReference type="PRINTS" id="PR00081">
    <property type="entry name" value="GDHRDH"/>
</dbReference>
<feature type="domain" description="C3H1-type" evidence="9">
    <location>
        <begin position="95"/>
        <end position="118"/>
    </location>
</feature>
<feature type="zinc finger region" description="C3H1-type" evidence="6">
    <location>
        <begin position="124"/>
        <end position="152"/>
    </location>
</feature>
<keyword evidence="8" id="KW-0812">Transmembrane</keyword>
<evidence type="ECO:0000256" key="5">
    <source>
        <dbReference type="ARBA" id="ARBA00023002"/>
    </source>
</evidence>
<dbReference type="PANTHER" id="PTHR44196">
    <property type="entry name" value="DEHYDROGENASE/REDUCTASE SDR FAMILY MEMBER 7B"/>
    <property type="match status" value="1"/>
</dbReference>
<keyword evidence="8" id="KW-1133">Transmembrane helix</keyword>
<feature type="zinc finger region" description="C3H1-type" evidence="6">
    <location>
        <begin position="95"/>
        <end position="118"/>
    </location>
</feature>
<evidence type="ECO:0000256" key="3">
    <source>
        <dbReference type="ARBA" id="ARBA00022771"/>
    </source>
</evidence>
<dbReference type="EMBL" id="JABAHT010000101">
    <property type="protein sequence ID" value="KAF4665129.1"/>
    <property type="molecule type" value="Genomic_DNA"/>
</dbReference>
<feature type="domain" description="C3H1-type" evidence="9">
    <location>
        <begin position="153"/>
        <end position="181"/>
    </location>
</feature>
<comment type="caution">
    <text evidence="10">The sequence shown here is derived from an EMBL/GenBank/DDBJ whole genome shotgun (WGS) entry which is preliminary data.</text>
</comment>